<evidence type="ECO:0000259" key="3">
    <source>
        <dbReference type="Pfam" id="PF05223"/>
    </source>
</evidence>
<keyword evidence="1" id="KW-0812">Transmembrane</keyword>
<name>A0A1I4BMM9_9ACTN</name>
<organism evidence="4 5">
    <name type="scientific">Streptosporangium canum</name>
    <dbReference type="NCBI Taxonomy" id="324952"/>
    <lineage>
        <taxon>Bacteria</taxon>
        <taxon>Bacillati</taxon>
        <taxon>Actinomycetota</taxon>
        <taxon>Actinomycetes</taxon>
        <taxon>Streptosporangiales</taxon>
        <taxon>Streptosporangiaceae</taxon>
        <taxon>Streptosporangium</taxon>
    </lineage>
</organism>
<dbReference type="InterPro" id="IPR007887">
    <property type="entry name" value="MecA_N"/>
</dbReference>
<reference evidence="5" key="1">
    <citation type="submission" date="2016-10" db="EMBL/GenBank/DDBJ databases">
        <authorList>
            <person name="Varghese N."/>
            <person name="Submissions S."/>
        </authorList>
    </citation>
    <scope>NUCLEOTIDE SEQUENCE [LARGE SCALE GENOMIC DNA]</scope>
    <source>
        <strain evidence="5">CGMCC 4.2126</strain>
    </source>
</reference>
<dbReference type="Gene3D" id="3.40.710.10">
    <property type="entry name" value="DD-peptidase/beta-lactamase superfamily"/>
    <property type="match status" value="1"/>
</dbReference>
<dbReference type="GO" id="GO:0005886">
    <property type="term" value="C:plasma membrane"/>
    <property type="evidence" value="ECO:0007669"/>
    <property type="project" value="TreeGrafter"/>
</dbReference>
<gene>
    <name evidence="4" type="ORF">SAMN05216275_13297</name>
</gene>
<feature type="domain" description="NTF2-like N-terminal transpeptidase" evidence="3">
    <location>
        <begin position="38"/>
        <end position="146"/>
    </location>
</feature>
<protein>
    <submittedName>
        <fullName evidence="4">NTF2-like N-terminal transpeptidase domain-containing protein</fullName>
    </submittedName>
</protein>
<dbReference type="GO" id="GO:0008658">
    <property type="term" value="F:penicillin binding"/>
    <property type="evidence" value="ECO:0007669"/>
    <property type="project" value="InterPro"/>
</dbReference>
<sequence length="512" mass="52798">MRSRAVLTLIIVVLAVIGAGLYVLVRPTGAESRPVAGPEETATAYLAAWEGSDIGAMSRLVADTPADFAERHLAFSRDLDIESLDLIPGTLRRHGGQVAELPFQGVRGIRDLGAWPFASTLRLVRRDGRWKVLWTPETLHPALKDGGRIRLKEVPGPAVELVTRSGTRFPRDSGAESYLGMLGADLEGDGSGYALEAVRTDGTARELVAFAPPSARRIRTTFSRPVQAAAARALDGMDSPAAIVAIKADTGEVLALADRLGGELGGQGAIRGLYPPGSTFKVVTAAALLSRGLTPDSRVSCPAAYTPPNGRPFVNAGGHAAPGTTTLTGAFAVSCNTTFAEQSVRLLSAGGLVDAAELFGFNKDIEGPGVCGTVKPHGSADELGSDAIGQNSVVASPLCMALVAAAVQDGSWRQPVMTGRRGKVGRGTALPPDVVTGLRAMMRAVVTTGTASSAGFPPGTAGKTGTAEAGGGREHAWFIGYHGKVAFAVLVKNGGSGAKAAVPIASRFLRAL</sequence>
<keyword evidence="5" id="KW-1185">Reference proteome</keyword>
<evidence type="ECO:0000313" key="5">
    <source>
        <dbReference type="Proteomes" id="UP000199111"/>
    </source>
</evidence>
<dbReference type="PANTHER" id="PTHR30627:SF24">
    <property type="entry name" value="PENICILLIN-BINDING PROTEIN 4B"/>
    <property type="match status" value="1"/>
</dbReference>
<dbReference type="InterPro" id="IPR001460">
    <property type="entry name" value="PCN-bd_Tpept"/>
</dbReference>
<dbReference type="GO" id="GO:0046677">
    <property type="term" value="P:response to antibiotic"/>
    <property type="evidence" value="ECO:0007669"/>
    <property type="project" value="InterPro"/>
</dbReference>
<dbReference type="AlphaFoldDB" id="A0A1I4BMM9"/>
<feature type="domain" description="Penicillin-binding protein transpeptidase" evidence="2">
    <location>
        <begin position="242"/>
        <end position="509"/>
    </location>
</feature>
<dbReference type="GeneID" id="96302279"/>
<keyword evidence="1" id="KW-1133">Transmembrane helix</keyword>
<evidence type="ECO:0000256" key="1">
    <source>
        <dbReference type="SAM" id="Phobius"/>
    </source>
</evidence>
<keyword evidence="1" id="KW-0472">Membrane</keyword>
<dbReference type="RefSeq" id="WP_093890849.1">
    <property type="nucleotide sequence ID" value="NZ_FOQY01000032.1"/>
</dbReference>
<dbReference type="EMBL" id="FOQY01000032">
    <property type="protein sequence ID" value="SFK70084.1"/>
    <property type="molecule type" value="Genomic_DNA"/>
</dbReference>
<evidence type="ECO:0000259" key="2">
    <source>
        <dbReference type="Pfam" id="PF00905"/>
    </source>
</evidence>
<proteinExistence type="predicted"/>
<accession>A0A1I4BMM9</accession>
<dbReference type="GO" id="GO:0071972">
    <property type="term" value="F:peptidoglycan L,D-transpeptidase activity"/>
    <property type="evidence" value="ECO:0007669"/>
    <property type="project" value="TreeGrafter"/>
</dbReference>
<dbReference type="InterPro" id="IPR050515">
    <property type="entry name" value="Beta-lactam/transpept"/>
</dbReference>
<evidence type="ECO:0000313" key="4">
    <source>
        <dbReference type="EMBL" id="SFK70084.1"/>
    </source>
</evidence>
<dbReference type="InterPro" id="IPR012338">
    <property type="entry name" value="Beta-lactam/transpept-like"/>
</dbReference>
<dbReference type="SUPFAM" id="SSF56601">
    <property type="entry name" value="beta-lactamase/transpeptidase-like"/>
    <property type="match status" value="1"/>
</dbReference>
<dbReference type="GO" id="GO:0071555">
    <property type="term" value="P:cell wall organization"/>
    <property type="evidence" value="ECO:0007669"/>
    <property type="project" value="TreeGrafter"/>
</dbReference>
<dbReference type="Pfam" id="PF05223">
    <property type="entry name" value="MecA_N"/>
    <property type="match status" value="1"/>
</dbReference>
<feature type="transmembrane region" description="Helical" evidence="1">
    <location>
        <begin position="7"/>
        <end position="25"/>
    </location>
</feature>
<dbReference type="Proteomes" id="UP000199111">
    <property type="component" value="Unassembled WGS sequence"/>
</dbReference>
<dbReference type="Pfam" id="PF00905">
    <property type="entry name" value="Transpeptidase"/>
    <property type="match status" value="1"/>
</dbReference>
<dbReference type="PANTHER" id="PTHR30627">
    <property type="entry name" value="PEPTIDOGLYCAN D,D-TRANSPEPTIDASE"/>
    <property type="match status" value="1"/>
</dbReference>